<accession>A0A7W0HKN4</accession>
<dbReference type="RefSeq" id="WP_181551124.1">
    <property type="nucleotide sequence ID" value="NZ_JACDUS010000004.1"/>
</dbReference>
<reference evidence="1 2" key="1">
    <citation type="submission" date="2020-07" db="EMBL/GenBank/DDBJ databases">
        <title>Genomic Encyclopedia of Type Strains, Phase IV (KMG-IV): sequencing the most valuable type-strain genomes for metagenomic binning, comparative biology and taxonomic classification.</title>
        <authorList>
            <person name="Goeker M."/>
        </authorList>
    </citation>
    <scope>NUCLEOTIDE SEQUENCE [LARGE SCALE GENOMIC DNA]</scope>
    <source>
        <strain evidence="1 2">DSM 17721</strain>
    </source>
</reference>
<dbReference type="SUPFAM" id="SSF53756">
    <property type="entry name" value="UDP-Glycosyltransferase/glycogen phosphorylase"/>
    <property type="match status" value="1"/>
</dbReference>
<comment type="caution">
    <text evidence="1">The sequence shown here is derived from an EMBL/GenBank/DDBJ whole genome shotgun (WGS) entry which is preliminary data.</text>
</comment>
<dbReference type="Gene3D" id="3.40.50.2000">
    <property type="entry name" value="Glycogen Phosphorylase B"/>
    <property type="match status" value="1"/>
</dbReference>
<protein>
    <submittedName>
        <fullName evidence="1">Uncharacterized protein</fullName>
    </submittedName>
</protein>
<evidence type="ECO:0000313" key="1">
    <source>
        <dbReference type="EMBL" id="MBA2881464.1"/>
    </source>
</evidence>
<sequence length="109" mass="12104">MIVKKIDRMKHQKRVWPVLELVDETTLNAFLSHCFAFVKTFAMMPSEIQLAIIKDMAWGKPVIVANTEVTGKFSRPFGLAARAGRIKDLSDAMVKLADSKAVIPNSGDT</sequence>
<proteinExistence type="predicted"/>
<dbReference type="AlphaFoldDB" id="A0A7W0HKN4"/>
<keyword evidence="2" id="KW-1185">Reference proteome</keyword>
<organism evidence="1 2">
    <name type="scientific">Desulfosalsimonas propionicica</name>
    <dbReference type="NCBI Taxonomy" id="332175"/>
    <lineage>
        <taxon>Bacteria</taxon>
        <taxon>Pseudomonadati</taxon>
        <taxon>Thermodesulfobacteriota</taxon>
        <taxon>Desulfobacteria</taxon>
        <taxon>Desulfobacterales</taxon>
        <taxon>Desulfosalsimonadaceae</taxon>
        <taxon>Desulfosalsimonas</taxon>
    </lineage>
</organism>
<dbReference type="EMBL" id="JACDUS010000004">
    <property type="protein sequence ID" value="MBA2881464.1"/>
    <property type="molecule type" value="Genomic_DNA"/>
</dbReference>
<dbReference type="Proteomes" id="UP000525298">
    <property type="component" value="Unassembled WGS sequence"/>
</dbReference>
<evidence type="ECO:0000313" key="2">
    <source>
        <dbReference type="Proteomes" id="UP000525298"/>
    </source>
</evidence>
<name>A0A7W0HKN4_9BACT</name>
<gene>
    <name evidence="1" type="ORF">HNR65_001791</name>
</gene>